<gene>
    <name evidence="1" type="ORF">ACAOBT_LOCUS7206</name>
</gene>
<proteinExistence type="predicted"/>
<evidence type="ECO:0000313" key="2">
    <source>
        <dbReference type="Proteomes" id="UP001152888"/>
    </source>
</evidence>
<name>A0A9P0P6A2_ACAOB</name>
<sequence>MLNNCFSLNISCSKMLLQSGNIASFESLPVTQWGEAPTADVWNCHSPSEQVAILLYFVNKTFES</sequence>
<accession>A0A9P0P6A2</accession>
<dbReference type="AlphaFoldDB" id="A0A9P0P6A2"/>
<dbReference type="EMBL" id="CAKOFQ010006741">
    <property type="protein sequence ID" value="CAH1967071.1"/>
    <property type="molecule type" value="Genomic_DNA"/>
</dbReference>
<protein>
    <submittedName>
        <fullName evidence="1">Uncharacterized protein</fullName>
    </submittedName>
</protein>
<organism evidence="1 2">
    <name type="scientific">Acanthoscelides obtectus</name>
    <name type="common">Bean weevil</name>
    <name type="synonym">Bruchus obtectus</name>
    <dbReference type="NCBI Taxonomy" id="200917"/>
    <lineage>
        <taxon>Eukaryota</taxon>
        <taxon>Metazoa</taxon>
        <taxon>Ecdysozoa</taxon>
        <taxon>Arthropoda</taxon>
        <taxon>Hexapoda</taxon>
        <taxon>Insecta</taxon>
        <taxon>Pterygota</taxon>
        <taxon>Neoptera</taxon>
        <taxon>Endopterygota</taxon>
        <taxon>Coleoptera</taxon>
        <taxon>Polyphaga</taxon>
        <taxon>Cucujiformia</taxon>
        <taxon>Chrysomeloidea</taxon>
        <taxon>Chrysomelidae</taxon>
        <taxon>Bruchinae</taxon>
        <taxon>Bruchini</taxon>
        <taxon>Acanthoscelides</taxon>
    </lineage>
</organism>
<keyword evidence="2" id="KW-1185">Reference proteome</keyword>
<dbReference type="Proteomes" id="UP001152888">
    <property type="component" value="Unassembled WGS sequence"/>
</dbReference>
<reference evidence="1" key="1">
    <citation type="submission" date="2022-03" db="EMBL/GenBank/DDBJ databases">
        <authorList>
            <person name="Sayadi A."/>
        </authorList>
    </citation>
    <scope>NUCLEOTIDE SEQUENCE</scope>
</reference>
<evidence type="ECO:0000313" key="1">
    <source>
        <dbReference type="EMBL" id="CAH1967071.1"/>
    </source>
</evidence>
<comment type="caution">
    <text evidence="1">The sequence shown here is derived from an EMBL/GenBank/DDBJ whole genome shotgun (WGS) entry which is preliminary data.</text>
</comment>